<feature type="compositionally biased region" description="Low complexity" evidence="1">
    <location>
        <begin position="218"/>
        <end position="230"/>
    </location>
</feature>
<feature type="compositionally biased region" description="Polar residues" evidence="1">
    <location>
        <begin position="149"/>
        <end position="163"/>
    </location>
</feature>
<evidence type="ECO:0000256" key="1">
    <source>
        <dbReference type="SAM" id="MobiDB-lite"/>
    </source>
</evidence>
<name>A0A163J500_ABSGL</name>
<gene>
    <name evidence="3" type="primary">ABSGL_02675.1 scaffold 3684</name>
</gene>
<sequence>MSFRNISNTGEFPLLINDSWFDPSLHLHESIHDARLFLVSADVDPLKEMNNLNSAWPPPIQLFIVQASSNRQEPEPAFTANEKSSSSWVTPVIVVGCILLLVVGGLFALCFLRANNRRKRFLDKKGQSDSTVYPTSSSSQQLFKRIDNRTSPPTSSTYPNLSSIPPHLTMYSSRPTTVQSMSNLSAPPLTSTDALLIADTFRQQMRRPKWSENGPTQSSSTLSSSSSSSTINDEGGNEERIRRLASEQLLKLELEAEGTPVKKMGASD</sequence>
<feature type="compositionally biased region" description="Low complexity" evidence="1">
    <location>
        <begin position="128"/>
        <end position="141"/>
    </location>
</feature>
<dbReference type="Proteomes" id="UP000078561">
    <property type="component" value="Unassembled WGS sequence"/>
</dbReference>
<dbReference type="STRING" id="4829.A0A163J500"/>
<organism evidence="3">
    <name type="scientific">Absidia glauca</name>
    <name type="common">Pin mould</name>
    <dbReference type="NCBI Taxonomy" id="4829"/>
    <lineage>
        <taxon>Eukaryota</taxon>
        <taxon>Fungi</taxon>
        <taxon>Fungi incertae sedis</taxon>
        <taxon>Mucoromycota</taxon>
        <taxon>Mucoromycotina</taxon>
        <taxon>Mucoromycetes</taxon>
        <taxon>Mucorales</taxon>
        <taxon>Cunninghamellaceae</taxon>
        <taxon>Absidia</taxon>
    </lineage>
</organism>
<feature type="transmembrane region" description="Helical" evidence="2">
    <location>
        <begin position="88"/>
        <end position="112"/>
    </location>
</feature>
<reference evidence="3" key="1">
    <citation type="submission" date="2016-04" db="EMBL/GenBank/DDBJ databases">
        <authorList>
            <person name="Evans L.H."/>
            <person name="Alamgir A."/>
            <person name="Owens N."/>
            <person name="Weber N.D."/>
            <person name="Virtaneva K."/>
            <person name="Barbian K."/>
            <person name="Babar A."/>
            <person name="Rosenke K."/>
        </authorList>
    </citation>
    <scope>NUCLEOTIDE SEQUENCE [LARGE SCALE GENOMIC DNA]</scope>
    <source>
        <strain evidence="3">CBS 101.48</strain>
    </source>
</reference>
<evidence type="ECO:0000313" key="3">
    <source>
        <dbReference type="EMBL" id="SAL97204.1"/>
    </source>
</evidence>
<proteinExistence type="predicted"/>
<evidence type="ECO:0000313" key="4">
    <source>
        <dbReference type="Proteomes" id="UP000078561"/>
    </source>
</evidence>
<dbReference type="InParanoid" id="A0A163J500"/>
<feature type="region of interest" description="Disordered" evidence="1">
    <location>
        <begin position="207"/>
        <end position="242"/>
    </location>
</feature>
<dbReference type="EMBL" id="LT551602">
    <property type="protein sequence ID" value="SAL97204.1"/>
    <property type="molecule type" value="Genomic_DNA"/>
</dbReference>
<accession>A0A163J500</accession>
<feature type="region of interest" description="Disordered" evidence="1">
    <location>
        <begin position="124"/>
        <end position="166"/>
    </location>
</feature>
<keyword evidence="2" id="KW-0812">Transmembrane</keyword>
<dbReference type="AlphaFoldDB" id="A0A163J500"/>
<dbReference type="OrthoDB" id="2278929at2759"/>
<evidence type="ECO:0000256" key="2">
    <source>
        <dbReference type="SAM" id="Phobius"/>
    </source>
</evidence>
<keyword evidence="2" id="KW-1133">Transmembrane helix</keyword>
<protein>
    <submittedName>
        <fullName evidence="3">Uncharacterized protein</fullName>
    </submittedName>
</protein>
<keyword evidence="2" id="KW-0472">Membrane</keyword>
<keyword evidence="4" id="KW-1185">Reference proteome</keyword>